<dbReference type="PRINTS" id="PR00723">
    <property type="entry name" value="SUBTILISIN"/>
</dbReference>
<dbReference type="PROSITE" id="PS00138">
    <property type="entry name" value="SUBTILASE_SER"/>
    <property type="match status" value="1"/>
</dbReference>
<sequence length="618" mass="69637">FMGFTLQTRHVVSNAEELKRDILEPVAKILPESVFSPENEDDYSWDEEMNPDLIEITIGPTTKWGEEEKEIVKEAWNYTYKLRKIKTISYAEPKFALHQPTGDQGGGWLPPFFTDNPQGCNEEAKKKYAMEYPEWHLTQMRVKDAWKLFEKEGKKPGEGVVIALPDSGFLSEHPELDRDEPQNKDVYLEKKWQLLPIAEIVDYVKAQKTDQTEFPLSSFHGTATASLINSSKDGSVTGVAPDATLNRYHLGPTTATTLDKFEFFVPGLVNAINDAVKRADKENIRVISISFGGYPALSLRRAIINAQRKGIIVVASAGNSVPFTIWPGTYADVTSVASSGFWGDTLANHSSRGSRVDVAAPGEYVMVAVPTLDENGKLAYTAEPRCGTSYATPLVAGIAALWVSYWGWDYLLEIYKIPARIPLVFDKLLRQTCSTPQGWNTSRWGAGVVNAKALLDAELPDPEDPSIPYSNPDDPYFHEPLAYREIDHIDLDRGGVDTFTHLFEEMLSKPLLPSTLIKPDPRLEIRINMSEVLIKIFFKESTREKLPHPRKELRQYLRTFGREIAFHFATDVSLYHLMEEHLKILAGLSTENYMANLNEMRAKLKSQASPYLQKYIPG</sequence>
<organism evidence="7 8">
    <name type="scientific">candidate division KSB3 bacterium</name>
    <dbReference type="NCBI Taxonomy" id="2044937"/>
    <lineage>
        <taxon>Bacteria</taxon>
        <taxon>candidate division KSB3</taxon>
    </lineage>
</organism>
<dbReference type="InterPro" id="IPR023828">
    <property type="entry name" value="Peptidase_S8_Ser-AS"/>
</dbReference>
<dbReference type="GO" id="GO:0006508">
    <property type="term" value="P:proteolysis"/>
    <property type="evidence" value="ECO:0007669"/>
    <property type="project" value="UniProtKB-KW"/>
</dbReference>
<evidence type="ECO:0000256" key="1">
    <source>
        <dbReference type="ARBA" id="ARBA00011073"/>
    </source>
</evidence>
<dbReference type="Proteomes" id="UP000649604">
    <property type="component" value="Unassembled WGS sequence"/>
</dbReference>
<keyword evidence="2 5" id="KW-0645">Protease</keyword>
<keyword evidence="4 5" id="KW-0720">Serine protease</keyword>
<dbReference type="InterPro" id="IPR050131">
    <property type="entry name" value="Peptidase_S8_subtilisin-like"/>
</dbReference>
<dbReference type="PANTHER" id="PTHR43806">
    <property type="entry name" value="PEPTIDASE S8"/>
    <property type="match status" value="1"/>
</dbReference>
<evidence type="ECO:0000313" key="7">
    <source>
        <dbReference type="EMBL" id="MBD3323388.1"/>
    </source>
</evidence>
<feature type="non-terminal residue" evidence="7">
    <location>
        <position position="1"/>
    </location>
</feature>
<dbReference type="SUPFAM" id="SSF52743">
    <property type="entry name" value="Subtilisin-like"/>
    <property type="match status" value="1"/>
</dbReference>
<dbReference type="EMBL" id="WJJP01000067">
    <property type="protein sequence ID" value="MBD3323388.1"/>
    <property type="molecule type" value="Genomic_DNA"/>
</dbReference>
<evidence type="ECO:0000256" key="2">
    <source>
        <dbReference type="ARBA" id="ARBA00022670"/>
    </source>
</evidence>
<evidence type="ECO:0000313" key="8">
    <source>
        <dbReference type="Proteomes" id="UP000649604"/>
    </source>
</evidence>
<dbReference type="PROSITE" id="PS51892">
    <property type="entry name" value="SUBTILASE"/>
    <property type="match status" value="1"/>
</dbReference>
<dbReference type="CDD" id="cd00306">
    <property type="entry name" value="Peptidases_S8_S53"/>
    <property type="match status" value="1"/>
</dbReference>
<evidence type="ECO:0000256" key="4">
    <source>
        <dbReference type="ARBA" id="ARBA00022825"/>
    </source>
</evidence>
<gene>
    <name evidence="7" type="ORF">GF339_02320</name>
</gene>
<comment type="similarity">
    <text evidence="1 5">Belongs to the peptidase S8 family.</text>
</comment>
<feature type="active site" description="Charge relay system" evidence="5">
    <location>
        <position position="220"/>
    </location>
</feature>
<dbReference type="InterPro" id="IPR000209">
    <property type="entry name" value="Peptidase_S8/S53_dom"/>
</dbReference>
<evidence type="ECO:0000259" key="6">
    <source>
        <dbReference type="Pfam" id="PF00082"/>
    </source>
</evidence>
<dbReference type="Pfam" id="PF00082">
    <property type="entry name" value="Peptidase_S8"/>
    <property type="match status" value="1"/>
</dbReference>
<keyword evidence="3 5" id="KW-0378">Hydrolase</keyword>
<feature type="active site" description="Charge relay system" evidence="5">
    <location>
        <position position="166"/>
    </location>
</feature>
<accession>A0A9D5JSD7</accession>
<dbReference type="PANTHER" id="PTHR43806:SF11">
    <property type="entry name" value="CEREVISIN-RELATED"/>
    <property type="match status" value="1"/>
</dbReference>
<protein>
    <submittedName>
        <fullName evidence="7">S8 family serine peptidase</fullName>
    </submittedName>
</protein>
<reference evidence="7" key="1">
    <citation type="submission" date="2019-11" db="EMBL/GenBank/DDBJ databases">
        <title>Microbial mats filling the niche in hypersaline microbial mats.</title>
        <authorList>
            <person name="Wong H.L."/>
            <person name="Macleod F.I."/>
            <person name="White R.A. III"/>
            <person name="Burns B.P."/>
        </authorList>
    </citation>
    <scope>NUCLEOTIDE SEQUENCE</scope>
    <source>
        <strain evidence="7">Rbin_158</strain>
    </source>
</reference>
<feature type="active site" description="Charge relay system" evidence="5">
    <location>
        <position position="389"/>
    </location>
</feature>
<evidence type="ECO:0000256" key="3">
    <source>
        <dbReference type="ARBA" id="ARBA00022801"/>
    </source>
</evidence>
<feature type="domain" description="Peptidase S8/S53" evidence="6">
    <location>
        <begin position="157"/>
        <end position="405"/>
    </location>
</feature>
<comment type="caution">
    <text evidence="7">The sequence shown here is derived from an EMBL/GenBank/DDBJ whole genome shotgun (WGS) entry which is preliminary data.</text>
</comment>
<dbReference type="InterPro" id="IPR036852">
    <property type="entry name" value="Peptidase_S8/S53_dom_sf"/>
</dbReference>
<proteinExistence type="inferred from homology"/>
<evidence type="ECO:0000256" key="5">
    <source>
        <dbReference type="PROSITE-ProRule" id="PRU01240"/>
    </source>
</evidence>
<dbReference type="InterPro" id="IPR015500">
    <property type="entry name" value="Peptidase_S8_subtilisin-rel"/>
</dbReference>
<dbReference type="AlphaFoldDB" id="A0A9D5JSD7"/>
<dbReference type="GO" id="GO:0004252">
    <property type="term" value="F:serine-type endopeptidase activity"/>
    <property type="evidence" value="ECO:0007669"/>
    <property type="project" value="UniProtKB-UniRule"/>
</dbReference>
<name>A0A9D5JSD7_9BACT</name>
<dbReference type="Gene3D" id="3.40.50.200">
    <property type="entry name" value="Peptidase S8/S53 domain"/>
    <property type="match status" value="1"/>
</dbReference>